<dbReference type="PROSITE" id="PS51257">
    <property type="entry name" value="PROKAR_LIPOPROTEIN"/>
    <property type="match status" value="1"/>
</dbReference>
<dbReference type="RefSeq" id="WP_378139256.1">
    <property type="nucleotide sequence ID" value="NZ_JBHSEF010000008.1"/>
</dbReference>
<dbReference type="PANTHER" id="PTHR12302">
    <property type="entry name" value="EBNA2 BINDING PROTEIN P100"/>
    <property type="match status" value="1"/>
</dbReference>
<organism evidence="5 6">
    <name type="scientific">Chryseomicrobium palamuruense</name>
    <dbReference type="NCBI Taxonomy" id="682973"/>
    <lineage>
        <taxon>Bacteria</taxon>
        <taxon>Bacillati</taxon>
        <taxon>Bacillota</taxon>
        <taxon>Bacilli</taxon>
        <taxon>Bacillales</taxon>
        <taxon>Caryophanaceae</taxon>
        <taxon>Chryseomicrobium</taxon>
    </lineage>
</organism>
<feature type="domain" description="TNase-like" evidence="4">
    <location>
        <begin position="25"/>
        <end position="158"/>
    </location>
</feature>
<comment type="caution">
    <text evidence="5">The sequence shown here is derived from an EMBL/GenBank/DDBJ whole genome shotgun (WGS) entry which is preliminary data.</text>
</comment>
<dbReference type="Gene3D" id="2.40.50.90">
    <property type="match status" value="1"/>
</dbReference>
<protein>
    <submittedName>
        <fullName evidence="5">Thermonuclease family protein</fullName>
    </submittedName>
</protein>
<dbReference type="Pfam" id="PF00565">
    <property type="entry name" value="SNase"/>
    <property type="match status" value="1"/>
</dbReference>
<dbReference type="Proteomes" id="UP001595733">
    <property type="component" value="Unassembled WGS sequence"/>
</dbReference>
<dbReference type="PANTHER" id="PTHR12302:SF3">
    <property type="entry name" value="SERINE_THREONINE-PROTEIN KINASE 31"/>
    <property type="match status" value="1"/>
</dbReference>
<keyword evidence="1" id="KW-0540">Nuclease</keyword>
<evidence type="ECO:0000313" key="6">
    <source>
        <dbReference type="Proteomes" id="UP001595733"/>
    </source>
</evidence>
<dbReference type="SMART" id="SM00318">
    <property type="entry name" value="SNc"/>
    <property type="match status" value="1"/>
</dbReference>
<keyword evidence="6" id="KW-1185">Reference proteome</keyword>
<evidence type="ECO:0000259" key="4">
    <source>
        <dbReference type="PROSITE" id="PS50830"/>
    </source>
</evidence>
<keyword evidence="2" id="KW-0255">Endonuclease</keyword>
<accession>A0ABV8UT35</accession>
<sequence>MKTWIGLLVIVALLSGCQLFETSTSSEEVEIVEVVDGDTIRIKWQGDNKLVRYLLIDTPETNHPRLGKQPFGEEAKALNEELLKNASVSIEFDIGERYDDYGRLLAYVYADGERVQDQLVAAGVARVAYVYPPNTRYLDELEEAQKLAKGQQLGVWAYDYYVTDRGFDAASYDLQESDNPECTIKGNINRQGEKIYHVPEGRYYSQTNPEEWFCSERQARDAGFRKSGQ</sequence>
<evidence type="ECO:0000313" key="5">
    <source>
        <dbReference type="EMBL" id="MFC4353653.1"/>
    </source>
</evidence>
<name>A0ABV8UT35_9BACL</name>
<keyword evidence="3" id="KW-0378">Hydrolase</keyword>
<gene>
    <name evidence="5" type="ORF">ACFO0S_01070</name>
</gene>
<dbReference type="PROSITE" id="PS50830">
    <property type="entry name" value="TNASE_3"/>
    <property type="match status" value="1"/>
</dbReference>
<reference evidence="6" key="1">
    <citation type="journal article" date="2019" name="Int. J. Syst. Evol. Microbiol.">
        <title>The Global Catalogue of Microorganisms (GCM) 10K type strain sequencing project: providing services to taxonomists for standard genome sequencing and annotation.</title>
        <authorList>
            <consortium name="The Broad Institute Genomics Platform"/>
            <consortium name="The Broad Institute Genome Sequencing Center for Infectious Disease"/>
            <person name="Wu L."/>
            <person name="Ma J."/>
        </authorList>
    </citation>
    <scope>NUCLEOTIDE SEQUENCE [LARGE SCALE GENOMIC DNA]</scope>
    <source>
        <strain evidence="6">CCUG 50353</strain>
    </source>
</reference>
<evidence type="ECO:0000256" key="1">
    <source>
        <dbReference type="ARBA" id="ARBA00022722"/>
    </source>
</evidence>
<dbReference type="InterPro" id="IPR035437">
    <property type="entry name" value="SNase_OB-fold_sf"/>
</dbReference>
<proteinExistence type="predicted"/>
<evidence type="ECO:0000256" key="2">
    <source>
        <dbReference type="ARBA" id="ARBA00022759"/>
    </source>
</evidence>
<dbReference type="InterPro" id="IPR016071">
    <property type="entry name" value="Staphylococal_nuclease_OB-fold"/>
</dbReference>
<dbReference type="SUPFAM" id="SSF50199">
    <property type="entry name" value="Staphylococcal nuclease"/>
    <property type="match status" value="1"/>
</dbReference>
<dbReference type="EMBL" id="JBHSEF010000008">
    <property type="protein sequence ID" value="MFC4353653.1"/>
    <property type="molecule type" value="Genomic_DNA"/>
</dbReference>
<evidence type="ECO:0000256" key="3">
    <source>
        <dbReference type="ARBA" id="ARBA00022801"/>
    </source>
</evidence>